<evidence type="ECO:0000256" key="1">
    <source>
        <dbReference type="SAM" id="MobiDB-lite"/>
    </source>
</evidence>
<gene>
    <name evidence="2" type="ORF">KQI20_01340</name>
</gene>
<feature type="region of interest" description="Disordered" evidence="1">
    <location>
        <begin position="27"/>
        <end position="46"/>
    </location>
</feature>
<dbReference type="PIRSF" id="PIRSF018506">
    <property type="entry name" value="Prpndl_dhdrts_md"/>
    <property type="match status" value="1"/>
</dbReference>
<dbReference type="RefSeq" id="WP_216568235.1">
    <property type="nucleotide sequence ID" value="NZ_JAHLOQ010000002.1"/>
</dbReference>
<reference evidence="2 3" key="1">
    <citation type="submission" date="2021-06" db="EMBL/GenBank/DDBJ databases">
        <authorList>
            <person name="Sun Q."/>
            <person name="Li D."/>
        </authorList>
    </citation>
    <scope>NUCLEOTIDE SEQUENCE [LARGE SCALE GENOMIC DNA]</scope>
    <source>
        <strain evidence="2 3">N19</strain>
    </source>
</reference>
<accession>A0ABS6DUU4</accession>
<dbReference type="InterPro" id="IPR003208">
    <property type="entry name" value="Dehydtase/Dehydtase_re"/>
</dbReference>
<organism evidence="2 3">
    <name type="scientific">Intestinibacter bartlettii</name>
    <dbReference type="NCBI Taxonomy" id="261299"/>
    <lineage>
        <taxon>Bacteria</taxon>
        <taxon>Bacillati</taxon>
        <taxon>Bacillota</taxon>
        <taxon>Clostridia</taxon>
        <taxon>Peptostreptococcales</taxon>
        <taxon>Peptostreptococcaceae</taxon>
        <taxon>Intestinibacter</taxon>
    </lineage>
</organism>
<dbReference type="Proteomes" id="UP001196301">
    <property type="component" value="Unassembled WGS sequence"/>
</dbReference>
<dbReference type="Pfam" id="PF02288">
    <property type="entry name" value="Dehydratase_MU"/>
    <property type="match status" value="1"/>
</dbReference>
<evidence type="ECO:0000313" key="2">
    <source>
        <dbReference type="EMBL" id="MBU5335071.1"/>
    </source>
</evidence>
<name>A0ABS6DUU4_9FIRM</name>
<evidence type="ECO:0000313" key="3">
    <source>
        <dbReference type="Proteomes" id="UP001196301"/>
    </source>
</evidence>
<comment type="caution">
    <text evidence="2">The sequence shown here is derived from an EMBL/GenBank/DDBJ whole genome shotgun (WGS) entry which is preliminary data.</text>
</comment>
<proteinExistence type="predicted"/>
<dbReference type="InterPro" id="IPR025541">
    <property type="entry name" value="Ppandiol/glycerol_DHydtase_msu"/>
</dbReference>
<sequence length="235" mass="25651">MAIDERVLRSVIEEVIKEIAQEGGITQEAAPAKEEVKAETPAPVASPVPEEEVSKLVITEVGDFVPDHRPDEVVIGLAPAFGVHQTKTIIGIDHAKVLKEIIAGIEEEGLSYRFVKVYRTSDVSFIAHDAAEMSGSGIGIGIQSKGTTVIHQKDLPPLSNVELFSQAPLIDLPTYRAIGKNAAKYAKNESPTPVPVKNDQMARPKYQAIAALLHIKETQYADRNKKPQELKVEFK</sequence>
<protein>
    <submittedName>
        <fullName evidence="2">Propanediol/glycerol family dehydratase medium subunit</fullName>
    </submittedName>
</protein>
<dbReference type="EMBL" id="JAHLOQ010000002">
    <property type="protein sequence ID" value="MBU5335071.1"/>
    <property type="molecule type" value="Genomic_DNA"/>
</dbReference>
<keyword evidence="3" id="KW-1185">Reference proteome</keyword>
<dbReference type="NCBIfam" id="NF011616">
    <property type="entry name" value="PRK15042.1"/>
    <property type="match status" value="1"/>
</dbReference>